<dbReference type="Proteomes" id="UP000008068">
    <property type="component" value="Unassembled WGS sequence"/>
</dbReference>
<dbReference type="EMBL" id="GL379899">
    <property type="protein sequence ID" value="EGT32924.1"/>
    <property type="molecule type" value="Genomic_DNA"/>
</dbReference>
<evidence type="ECO:0000313" key="2">
    <source>
        <dbReference type="Proteomes" id="UP000008068"/>
    </source>
</evidence>
<reference evidence="2" key="1">
    <citation type="submission" date="2011-07" db="EMBL/GenBank/DDBJ databases">
        <authorList>
            <consortium name="Caenorhabditis brenneri Sequencing and Analysis Consortium"/>
            <person name="Wilson R.K."/>
        </authorList>
    </citation>
    <scope>NUCLEOTIDE SEQUENCE [LARGE SCALE GENOMIC DNA]</scope>
    <source>
        <strain evidence="2">PB2801</strain>
    </source>
</reference>
<dbReference type="HOGENOM" id="CLU_2560305_0_0_1"/>
<protein>
    <submittedName>
        <fullName evidence="1">Uncharacterized protein</fullName>
    </submittedName>
</protein>
<organism evidence="2">
    <name type="scientific">Caenorhabditis brenneri</name>
    <name type="common">Nematode worm</name>
    <dbReference type="NCBI Taxonomy" id="135651"/>
    <lineage>
        <taxon>Eukaryota</taxon>
        <taxon>Metazoa</taxon>
        <taxon>Ecdysozoa</taxon>
        <taxon>Nematoda</taxon>
        <taxon>Chromadorea</taxon>
        <taxon>Rhabditida</taxon>
        <taxon>Rhabditina</taxon>
        <taxon>Rhabditomorpha</taxon>
        <taxon>Rhabditoidea</taxon>
        <taxon>Rhabditidae</taxon>
        <taxon>Peloderinae</taxon>
        <taxon>Caenorhabditis</taxon>
    </lineage>
</organism>
<gene>
    <name evidence="1" type="ORF">CAEBREN_15727</name>
</gene>
<sequence>MVWHRYFRIDTWGFRSEKVLDALVTEDIEIVRFWKGKVEANTLTRRQFITQLYHKMELESLTELGLKHRHFAAVALIVEFRR</sequence>
<keyword evidence="2" id="KW-1185">Reference proteome</keyword>
<dbReference type="InParanoid" id="G0NKD0"/>
<evidence type="ECO:0000313" key="1">
    <source>
        <dbReference type="EMBL" id="EGT32924.1"/>
    </source>
</evidence>
<accession>G0NKD0</accession>
<dbReference type="AlphaFoldDB" id="G0NKD0"/>
<name>G0NKD0_CAEBE</name>
<proteinExistence type="predicted"/>